<organism evidence="1">
    <name type="scientific">Jonesiaceae bacterium BS-20</name>
    <dbReference type="NCBI Taxonomy" id="3120821"/>
    <lineage>
        <taxon>Bacteria</taxon>
        <taxon>Bacillati</taxon>
        <taxon>Actinomycetota</taxon>
        <taxon>Actinomycetes</taxon>
        <taxon>Micrococcales</taxon>
        <taxon>Jonesiaceae</taxon>
    </lineage>
</organism>
<sequence>MAEFFSDLLETDSGLVRKWGRQLVAVQDYSEAVPEQFFDETGLPVLPSTAKQLGFITTEGSTAAQAVSATPTNMLQILQPVRNDLESKEKTYAMAFGEGSNAYVWGVYNGQKVADFPASPGGAFLFSGGEPEFPLYRLWLIAADGVGANARYRIEYAPAAQVTATTDRTLARSNPETLGFTFSCNWDTAEDTDLMVMENGPGLIEP</sequence>
<protein>
    <recommendedName>
        <fullName evidence="2">Phage tail protein</fullName>
    </recommendedName>
</protein>
<evidence type="ECO:0000313" key="1">
    <source>
        <dbReference type="EMBL" id="XBH21612.1"/>
    </source>
</evidence>
<dbReference type="AlphaFoldDB" id="A0AAU7DWF5"/>
<dbReference type="EMBL" id="CP146203">
    <property type="protein sequence ID" value="XBH21612.1"/>
    <property type="molecule type" value="Genomic_DNA"/>
</dbReference>
<evidence type="ECO:0008006" key="2">
    <source>
        <dbReference type="Google" id="ProtNLM"/>
    </source>
</evidence>
<accession>A0AAU7DWF5</accession>
<reference evidence="1" key="1">
    <citation type="submission" date="2024-02" db="EMBL/GenBank/DDBJ databases">
        <title>Tomenella chthoni gen. nov. sp. nov., a member of the family Jonesiaceae isolated from bat guano.</title>
        <authorList>
            <person name="Miller S.L."/>
            <person name="King J."/>
            <person name="Sankaranarayanan K."/>
            <person name="Lawson P.A."/>
        </authorList>
    </citation>
    <scope>NUCLEOTIDE SEQUENCE</scope>
    <source>
        <strain evidence="1">BS-20</strain>
    </source>
</reference>
<proteinExistence type="predicted"/>
<gene>
    <name evidence="1" type="ORF">V5R04_15610</name>
</gene>
<name>A0AAU7DWF5_9MICO</name>